<dbReference type="EMBL" id="AALY01000001">
    <property type="protein sequence ID" value="EAP77020.1"/>
    <property type="molecule type" value="Genomic_DNA"/>
</dbReference>
<dbReference type="RefSeq" id="WP_009812422.1">
    <property type="nucleotide sequence ID" value="NZ_CH724156.1"/>
</dbReference>
<dbReference type="InterPro" id="IPR006660">
    <property type="entry name" value="Arsenate_reductase-like"/>
</dbReference>
<evidence type="ECO:0000256" key="4">
    <source>
        <dbReference type="RuleBase" id="RU362029"/>
    </source>
</evidence>
<dbReference type="OrthoDB" id="9790554at2"/>
<evidence type="ECO:0000256" key="3">
    <source>
        <dbReference type="PROSITE-ProRule" id="PRU01282"/>
    </source>
</evidence>
<protein>
    <recommendedName>
        <fullName evidence="4">Arsenate reductase</fullName>
        <ecNumber evidence="4">1.20.4.1</ecNumber>
    </recommendedName>
</protein>
<organism evidence="5 6">
    <name type="scientific">Roseovarius nubinhibens (strain ATCC BAA-591 / DSM 15170 / ISM)</name>
    <dbReference type="NCBI Taxonomy" id="89187"/>
    <lineage>
        <taxon>Bacteria</taxon>
        <taxon>Pseudomonadati</taxon>
        <taxon>Pseudomonadota</taxon>
        <taxon>Alphaproteobacteria</taxon>
        <taxon>Rhodobacterales</taxon>
        <taxon>Roseobacteraceae</taxon>
        <taxon>Roseovarius</taxon>
    </lineage>
</organism>
<comment type="catalytic activity">
    <reaction evidence="4">
        <text>[glutaredoxin]-dithiol + arsenate + glutathione + H(+) = glutathionyl-S-S-[glutaredoxin] + arsenite + H2O</text>
        <dbReference type="Rhea" id="RHEA:22016"/>
        <dbReference type="Rhea" id="RHEA-COMP:10729"/>
        <dbReference type="Rhea" id="RHEA-COMP:17668"/>
        <dbReference type="ChEBI" id="CHEBI:15377"/>
        <dbReference type="ChEBI" id="CHEBI:15378"/>
        <dbReference type="ChEBI" id="CHEBI:29242"/>
        <dbReference type="ChEBI" id="CHEBI:29950"/>
        <dbReference type="ChEBI" id="CHEBI:48597"/>
        <dbReference type="ChEBI" id="CHEBI:57925"/>
        <dbReference type="ChEBI" id="CHEBI:146199"/>
        <dbReference type="EC" id="1.20.4.1"/>
    </reaction>
</comment>
<reference evidence="5 6" key="1">
    <citation type="submission" date="2005-12" db="EMBL/GenBank/DDBJ databases">
        <authorList>
            <person name="Moran M.A."/>
            <person name="Ferriera S."/>
            <person name="Johnson J."/>
            <person name="Kravitz S."/>
            <person name="Halpern A."/>
            <person name="Remington K."/>
            <person name="Beeson K."/>
            <person name="Tran B."/>
            <person name="Rogers Y.-H."/>
            <person name="Friedman R."/>
            <person name="Venter J.C."/>
        </authorList>
    </citation>
    <scope>NUCLEOTIDE SEQUENCE [LARGE SCALE GENOMIC DNA]</scope>
    <source>
        <strain evidence="6">ATCC BAA-591 / DSM 15170 / ISM</strain>
    </source>
</reference>
<sequence length="112" mass="12317">MSTLWHNPRCSKSRQALALLEERGAAVVIRRYLDDAPSEAELRAVAEALGVGPRDMIRRGEAAYRELGLKDASEDALFAAMAAHPKLIERPVFLKDGRAALGRPPEQVLDIL</sequence>
<dbReference type="InterPro" id="IPR036249">
    <property type="entry name" value="Thioredoxin-like_sf"/>
</dbReference>
<dbReference type="PANTHER" id="PTHR30041:SF4">
    <property type="entry name" value="ARSENATE REDUCTASE"/>
    <property type="match status" value="1"/>
</dbReference>
<keyword evidence="6" id="KW-1185">Reference proteome</keyword>
<dbReference type="HOGENOM" id="CLU_116644_0_1_5"/>
<dbReference type="STRING" id="89187.ISM_01985"/>
<evidence type="ECO:0000256" key="1">
    <source>
        <dbReference type="ARBA" id="ARBA00007198"/>
    </source>
</evidence>
<dbReference type="Proteomes" id="UP000005954">
    <property type="component" value="Unassembled WGS sequence"/>
</dbReference>
<proteinExistence type="inferred from homology"/>
<evidence type="ECO:0000256" key="2">
    <source>
        <dbReference type="ARBA" id="ARBA00023002"/>
    </source>
</evidence>
<dbReference type="CDD" id="cd03034">
    <property type="entry name" value="ArsC_ArsC"/>
    <property type="match status" value="1"/>
</dbReference>
<dbReference type="GO" id="GO:0008794">
    <property type="term" value="F:arsenate reductase (glutaredoxin) activity"/>
    <property type="evidence" value="ECO:0007669"/>
    <property type="project" value="UniProtKB-UniRule"/>
</dbReference>
<dbReference type="InterPro" id="IPR006659">
    <property type="entry name" value="Arsenate_reductase"/>
</dbReference>
<comment type="similarity">
    <text evidence="1 3 4">Belongs to the ArsC family.</text>
</comment>
<comment type="caution">
    <text evidence="5">The sequence shown here is derived from an EMBL/GenBank/DDBJ whole genome shotgun (WGS) entry which is preliminary data.</text>
</comment>
<gene>
    <name evidence="5" type="ORF">ISM_01985</name>
</gene>
<dbReference type="EC" id="1.20.4.1" evidence="4"/>
<dbReference type="PANTHER" id="PTHR30041">
    <property type="entry name" value="ARSENATE REDUCTASE"/>
    <property type="match status" value="1"/>
</dbReference>
<keyword evidence="2 4" id="KW-0560">Oxidoreductase</keyword>
<dbReference type="eggNOG" id="COG1393">
    <property type="taxonomic scope" value="Bacteria"/>
</dbReference>
<name>A3SI39_ROSNI</name>
<dbReference type="Pfam" id="PF03960">
    <property type="entry name" value="ArsC"/>
    <property type="match status" value="1"/>
</dbReference>
<dbReference type="PROSITE" id="PS51353">
    <property type="entry name" value="ARSC"/>
    <property type="match status" value="1"/>
</dbReference>
<dbReference type="AlphaFoldDB" id="A3SI39"/>
<dbReference type="Gene3D" id="3.40.30.10">
    <property type="entry name" value="Glutaredoxin"/>
    <property type="match status" value="1"/>
</dbReference>
<dbReference type="NCBIfam" id="TIGR00014">
    <property type="entry name" value="arsC"/>
    <property type="match status" value="1"/>
</dbReference>
<dbReference type="SUPFAM" id="SSF52833">
    <property type="entry name" value="Thioredoxin-like"/>
    <property type="match status" value="1"/>
</dbReference>
<evidence type="ECO:0000313" key="6">
    <source>
        <dbReference type="Proteomes" id="UP000005954"/>
    </source>
</evidence>
<accession>A3SI39</accession>
<evidence type="ECO:0000313" key="5">
    <source>
        <dbReference type="EMBL" id="EAP77020.1"/>
    </source>
</evidence>